<gene>
    <name evidence="1" type="ORF">EVAR_102582_1</name>
</gene>
<dbReference type="EMBL" id="BGZK01000090">
    <property type="protein sequence ID" value="GBP17724.1"/>
    <property type="molecule type" value="Genomic_DNA"/>
</dbReference>
<dbReference type="Proteomes" id="UP000299102">
    <property type="component" value="Unassembled WGS sequence"/>
</dbReference>
<proteinExistence type="predicted"/>
<accession>A0A4C1TV13</accession>
<evidence type="ECO:0000313" key="1">
    <source>
        <dbReference type="EMBL" id="GBP17724.1"/>
    </source>
</evidence>
<sequence>MAEDNISAVRLMRETYKRVTHQPIQTALASTLTQGWRETRPVETVFSSKTSNRSTNNIRYLVVKFGKQTINTQSDQRSRRVRRAFNSIIGCPVRNRSVAIRGHCCGICRSTWRCPELMKPPAHAHACGRIHLISMTSRT</sequence>
<dbReference type="AlphaFoldDB" id="A0A4C1TV13"/>
<protein>
    <submittedName>
        <fullName evidence="1">Uncharacterized protein</fullName>
    </submittedName>
</protein>
<name>A0A4C1TV13_EUMVA</name>
<evidence type="ECO:0000313" key="2">
    <source>
        <dbReference type="Proteomes" id="UP000299102"/>
    </source>
</evidence>
<keyword evidence="2" id="KW-1185">Reference proteome</keyword>
<reference evidence="1 2" key="1">
    <citation type="journal article" date="2019" name="Commun. Biol.">
        <title>The bagworm genome reveals a unique fibroin gene that provides high tensile strength.</title>
        <authorList>
            <person name="Kono N."/>
            <person name="Nakamura H."/>
            <person name="Ohtoshi R."/>
            <person name="Tomita M."/>
            <person name="Numata K."/>
            <person name="Arakawa K."/>
        </authorList>
    </citation>
    <scope>NUCLEOTIDE SEQUENCE [LARGE SCALE GENOMIC DNA]</scope>
</reference>
<comment type="caution">
    <text evidence="1">The sequence shown here is derived from an EMBL/GenBank/DDBJ whole genome shotgun (WGS) entry which is preliminary data.</text>
</comment>
<organism evidence="1 2">
    <name type="scientific">Eumeta variegata</name>
    <name type="common">Bagworm moth</name>
    <name type="synonym">Eumeta japonica</name>
    <dbReference type="NCBI Taxonomy" id="151549"/>
    <lineage>
        <taxon>Eukaryota</taxon>
        <taxon>Metazoa</taxon>
        <taxon>Ecdysozoa</taxon>
        <taxon>Arthropoda</taxon>
        <taxon>Hexapoda</taxon>
        <taxon>Insecta</taxon>
        <taxon>Pterygota</taxon>
        <taxon>Neoptera</taxon>
        <taxon>Endopterygota</taxon>
        <taxon>Lepidoptera</taxon>
        <taxon>Glossata</taxon>
        <taxon>Ditrysia</taxon>
        <taxon>Tineoidea</taxon>
        <taxon>Psychidae</taxon>
        <taxon>Oiketicinae</taxon>
        <taxon>Eumeta</taxon>
    </lineage>
</organism>